<dbReference type="RefSeq" id="WP_121849709.1">
    <property type="nucleotide sequence ID" value="NZ_CP032050.1"/>
</dbReference>
<evidence type="ECO:0000259" key="1">
    <source>
        <dbReference type="Pfam" id="PF10005"/>
    </source>
</evidence>
<dbReference type="EMBL" id="CP032050">
    <property type="protein sequence ID" value="AYN68697.1"/>
    <property type="molecule type" value="Genomic_DNA"/>
</dbReference>
<dbReference type="AlphaFoldDB" id="A0A3G2L8W7"/>
<accession>A0A3G2L8W7</accession>
<dbReference type="Pfam" id="PF10005">
    <property type="entry name" value="Zn_ribbon_DZR_6"/>
    <property type="match status" value="1"/>
</dbReference>
<dbReference type="InterPro" id="IPR031321">
    <property type="entry name" value="UCP012641"/>
</dbReference>
<dbReference type="Proteomes" id="UP000276309">
    <property type="component" value="Chromosome"/>
</dbReference>
<evidence type="ECO:0000313" key="2">
    <source>
        <dbReference type="EMBL" id="AYN68697.1"/>
    </source>
</evidence>
<gene>
    <name evidence="2" type="ORF">D1013_15585</name>
</gene>
<evidence type="ECO:0000313" key="3">
    <source>
        <dbReference type="Proteomes" id="UP000276309"/>
    </source>
</evidence>
<protein>
    <recommendedName>
        <fullName evidence="1">Zinc-ribbon domain-containing protein</fullName>
    </recommendedName>
</protein>
<sequence>MKIFHCSHCGNPLYFENTVCLSCGSHLGYLEHRSQLVNLIAKNGLFSVSGDEGKLYRFCKNHEYQVCNWLVEINSNSEFCSACSLNRTIPNLENESNLVEWRKLEIAKHRLVYALMRLGLQVEPKKGIESSGIAFDFLEEITNAQNSEPVRTGHLNGTITINVAEADSVHREYMRKQMAEPYRTLIGHFRHEIGHFYWDLLINNNSDNLSAFRSIFGDERVDYGAALQNHYNQGASSNWPSYYISSYASSHPWEDWAETWAHYLHLIDLLETAFYFGIETGGHLNDGSPLKMEARFDPYLQQDFDAIIKAFRPLTYAINSLNRSMGQPDVYPFVISDTVLNKLRFVHQLLH</sequence>
<proteinExistence type="predicted"/>
<organism evidence="2 3">
    <name type="scientific">Euzebyella marina</name>
    <dbReference type="NCBI Taxonomy" id="1761453"/>
    <lineage>
        <taxon>Bacteria</taxon>
        <taxon>Pseudomonadati</taxon>
        <taxon>Bacteroidota</taxon>
        <taxon>Flavobacteriia</taxon>
        <taxon>Flavobacteriales</taxon>
        <taxon>Flavobacteriaceae</taxon>
        <taxon>Euzebyella</taxon>
    </lineage>
</organism>
<dbReference type="KEGG" id="emar:D1013_15585"/>
<keyword evidence="3" id="KW-1185">Reference proteome</keyword>
<dbReference type="InterPro" id="IPR011201">
    <property type="entry name" value="Zinc-ribbon_6_bact"/>
</dbReference>
<dbReference type="Pfam" id="PF15887">
    <property type="entry name" value="Peptidase_Mx"/>
    <property type="match status" value="1"/>
</dbReference>
<dbReference type="PIRSF" id="PIRSF012641">
    <property type="entry name" value="UCP012641"/>
    <property type="match status" value="1"/>
</dbReference>
<name>A0A3G2L8W7_9FLAO</name>
<dbReference type="OrthoDB" id="256753at2"/>
<reference evidence="2 3" key="1">
    <citation type="submission" date="2018-08" db="EMBL/GenBank/DDBJ databases">
        <title>The reduced genetic potential of extracellular carbohydrate catabolism in Euzebyella marina RN62, a Flavobacteriia bacterium isolated from the hadal water.</title>
        <authorList>
            <person name="Xue C."/>
        </authorList>
    </citation>
    <scope>NUCLEOTIDE SEQUENCE [LARGE SCALE GENOMIC DNA]</scope>
    <source>
        <strain evidence="2 3">RN62</strain>
    </source>
</reference>
<dbReference type="Gene3D" id="3.40.390.70">
    <property type="match status" value="1"/>
</dbReference>
<feature type="domain" description="Zinc-ribbon" evidence="1">
    <location>
        <begin position="4"/>
        <end position="93"/>
    </location>
</feature>